<dbReference type="InterPro" id="IPR003593">
    <property type="entry name" value="AAA+_ATPase"/>
</dbReference>
<dbReference type="KEGG" id="hha:Hhal_0328"/>
<dbReference type="OrthoDB" id="9780149at2"/>
<dbReference type="PANTHER" id="PTHR35894">
    <property type="entry name" value="GENERAL SECRETION PATHWAY PROTEIN A-RELATED"/>
    <property type="match status" value="1"/>
</dbReference>
<reference evidence="2 3" key="2">
    <citation type="journal article" date="2013" name="Stand. Genomic Sci.">
        <title>Complete genome sequence of Halorhodospira halophila SL1.</title>
        <authorList>
            <person name="Challacombe J.F."/>
            <person name="Majid S."/>
            <person name="Deole R."/>
            <person name="Brettin T.S."/>
            <person name="Bruce D."/>
            <person name="Delano S.F."/>
            <person name="Detter J.C."/>
            <person name="Gleasner C.D."/>
            <person name="Han C.S."/>
            <person name="Misra M."/>
            <person name="Reitenga K.G."/>
            <person name="Mikhailova N."/>
            <person name="Woyke T."/>
            <person name="Pitluck S."/>
            <person name="Nolan M."/>
            <person name="Land M.L."/>
            <person name="Saunders E."/>
            <person name="Tapia R."/>
            <person name="Lapidus A."/>
            <person name="Ivanova N."/>
            <person name="Hoff W.D."/>
        </authorList>
    </citation>
    <scope>NUCLEOTIDE SEQUENCE [LARGE SCALE GENOMIC DNA]</scope>
    <source>
        <strain evidence="3">DSM 244 / SL1</strain>
    </source>
</reference>
<dbReference type="RefSeq" id="WP_011813145.1">
    <property type="nucleotide sequence ID" value="NC_008789.1"/>
</dbReference>
<dbReference type="PANTHER" id="PTHR35894:SF7">
    <property type="entry name" value="GENERAL SECRETION PATHWAY PROTEIN A-RELATED"/>
    <property type="match status" value="1"/>
</dbReference>
<dbReference type="InterPro" id="IPR052026">
    <property type="entry name" value="ExeA_AAA_ATPase_DNA-bind"/>
</dbReference>
<feature type="domain" description="AAA+ ATPase" evidence="1">
    <location>
        <begin position="42"/>
        <end position="187"/>
    </location>
</feature>
<reference evidence="3" key="1">
    <citation type="submission" date="2006-12" db="EMBL/GenBank/DDBJ databases">
        <title>Complete sequence of Halorhodospira halophila SL1.</title>
        <authorList>
            <consortium name="US DOE Joint Genome Institute"/>
            <person name="Copeland A."/>
            <person name="Lucas S."/>
            <person name="Lapidus A."/>
            <person name="Barry K."/>
            <person name="Detter J.C."/>
            <person name="Glavina del Rio T."/>
            <person name="Hammon N."/>
            <person name="Israni S."/>
            <person name="Dalin E."/>
            <person name="Tice H."/>
            <person name="Pitluck S."/>
            <person name="Saunders E."/>
            <person name="Brettin T."/>
            <person name="Bruce D."/>
            <person name="Han C."/>
            <person name="Tapia R."/>
            <person name="Schmutz J."/>
            <person name="Larimer F."/>
            <person name="Land M."/>
            <person name="Hauser L."/>
            <person name="Kyrpides N."/>
            <person name="Mikhailova N."/>
            <person name="Hoff W."/>
            <person name="Richardson P."/>
        </authorList>
    </citation>
    <scope>NUCLEOTIDE SEQUENCE [LARGE SCALE GENOMIC DNA]</scope>
    <source>
        <strain evidence="3">DSM 244 / SL1</strain>
    </source>
</reference>
<gene>
    <name evidence="2" type="ordered locus">Hhal_0328</name>
</gene>
<dbReference type="Gene3D" id="3.40.50.300">
    <property type="entry name" value="P-loop containing nucleotide triphosphate hydrolases"/>
    <property type="match status" value="1"/>
</dbReference>
<accession>A1WTW0</accession>
<dbReference type="GO" id="GO:0016887">
    <property type="term" value="F:ATP hydrolysis activity"/>
    <property type="evidence" value="ECO:0007669"/>
    <property type="project" value="InterPro"/>
</dbReference>
<dbReference type="SUPFAM" id="SSF52540">
    <property type="entry name" value="P-loop containing nucleoside triphosphate hydrolases"/>
    <property type="match status" value="1"/>
</dbReference>
<organism evidence="2 3">
    <name type="scientific">Halorhodospira halophila (strain DSM 244 / SL1)</name>
    <name type="common">Ectothiorhodospira halophila (strain DSM 244 / SL1)</name>
    <dbReference type="NCBI Taxonomy" id="349124"/>
    <lineage>
        <taxon>Bacteria</taxon>
        <taxon>Pseudomonadati</taxon>
        <taxon>Pseudomonadota</taxon>
        <taxon>Gammaproteobacteria</taxon>
        <taxon>Chromatiales</taxon>
        <taxon>Ectothiorhodospiraceae</taxon>
        <taxon>Halorhodospira</taxon>
    </lineage>
</organism>
<name>A1WTW0_HALHL</name>
<dbReference type="STRING" id="349124.Hhal_0328"/>
<dbReference type="EMBL" id="CP000544">
    <property type="protein sequence ID" value="ABM61122.1"/>
    <property type="molecule type" value="Genomic_DNA"/>
</dbReference>
<proteinExistence type="predicted"/>
<dbReference type="InterPro" id="IPR049945">
    <property type="entry name" value="AAA_22"/>
</dbReference>
<sequence length="291" mass="32697">MYLEHFGLREYPFQLTPNTGYYYGRASHQEALTMLWAALESGEGFLRVTGEVGTGKSLVCRQLLHKLGDHWQAALILNPALDPASLRQVVADELQLDAGNDCINAHELLRALHARLQENATAGRRTLLIIDEAQVMPDESLETLRLLTNLESEEAKLLQVVLLGQPELDQRLAQPHLRQLRQRCTFRYRLQPLPLEVVDDYLHHRVQTAGYRGRGLFMPKASRLIGRAGQGVPRTINTLAHKALLAAFGDGVQQVVREHVVRAIEDTETADASAIGIRRWLPGRSRGEERT</sequence>
<dbReference type="HOGENOM" id="CLU_024125_3_0_6"/>
<dbReference type="eggNOG" id="COG3267">
    <property type="taxonomic scope" value="Bacteria"/>
</dbReference>
<keyword evidence="3" id="KW-1185">Reference proteome</keyword>
<evidence type="ECO:0000259" key="1">
    <source>
        <dbReference type="SMART" id="SM00382"/>
    </source>
</evidence>
<evidence type="ECO:0000313" key="2">
    <source>
        <dbReference type="EMBL" id="ABM61122.1"/>
    </source>
</evidence>
<protein>
    <submittedName>
        <fullName evidence="2">AAA ATPase</fullName>
    </submittedName>
</protein>
<dbReference type="Pfam" id="PF13401">
    <property type="entry name" value="AAA_22"/>
    <property type="match status" value="1"/>
</dbReference>
<dbReference type="Proteomes" id="UP000000647">
    <property type="component" value="Chromosome"/>
</dbReference>
<evidence type="ECO:0000313" key="3">
    <source>
        <dbReference type="Proteomes" id="UP000000647"/>
    </source>
</evidence>
<dbReference type="AlphaFoldDB" id="A1WTW0"/>
<dbReference type="InterPro" id="IPR027417">
    <property type="entry name" value="P-loop_NTPase"/>
</dbReference>
<dbReference type="SMART" id="SM00382">
    <property type="entry name" value="AAA"/>
    <property type="match status" value="1"/>
</dbReference>